<evidence type="ECO:0000256" key="2">
    <source>
        <dbReference type="PROSITE-ProRule" id="PRU00285"/>
    </source>
</evidence>
<dbReference type="InterPro" id="IPR044587">
    <property type="entry name" value="HSP21-like"/>
</dbReference>
<dbReference type="Pfam" id="PF00011">
    <property type="entry name" value="HSP20"/>
    <property type="match status" value="1"/>
</dbReference>
<dbReference type="RefSeq" id="WP_168989502.1">
    <property type="nucleotide sequence ID" value="NZ_CAWPHM010000073.1"/>
</dbReference>
<evidence type="ECO:0000259" key="4">
    <source>
        <dbReference type="PROSITE" id="PS01031"/>
    </source>
</evidence>
<dbReference type="EMBL" id="WTVM01000166">
    <property type="protein sequence ID" value="NMG04871.1"/>
    <property type="molecule type" value="Genomic_DNA"/>
</dbReference>
<dbReference type="SUPFAM" id="SSF49764">
    <property type="entry name" value="HSP20-like chaperones"/>
    <property type="match status" value="1"/>
</dbReference>
<organism evidence="5 6">
    <name type="scientific">Azoarcus taiwanensis</name>
    <dbReference type="NCBI Taxonomy" id="666964"/>
    <lineage>
        <taxon>Bacteria</taxon>
        <taxon>Pseudomonadati</taxon>
        <taxon>Pseudomonadota</taxon>
        <taxon>Betaproteobacteria</taxon>
        <taxon>Rhodocyclales</taxon>
        <taxon>Zoogloeaceae</taxon>
        <taxon>Azoarcus</taxon>
    </lineage>
</organism>
<dbReference type="InterPro" id="IPR002068">
    <property type="entry name" value="A-crystallin/Hsp20_dom"/>
</dbReference>
<dbReference type="PROSITE" id="PS01031">
    <property type="entry name" value="SHSP"/>
    <property type="match status" value="1"/>
</dbReference>
<sequence length="164" mass="18755">MERLEQFKHGLEETWQGIADGWRRLRDRAAGALTRFNPTRHGSPESGDTVVGAPDWAVLAGDVVEEQDRFRVRIEIPGMNKEDFEVDVRDDVLYVRGEKRMSEERTEGHYHIRQCAYGSFQRIIPLPGPVLADKASANYRRGVLSIELPRAEDRRGKRLPIDGD</sequence>
<dbReference type="Gene3D" id="2.60.40.790">
    <property type="match status" value="1"/>
</dbReference>
<dbReference type="AlphaFoldDB" id="A0A972F9M3"/>
<proteinExistence type="inferred from homology"/>
<name>A0A972F9M3_9RHOO</name>
<dbReference type="CDD" id="cd06464">
    <property type="entry name" value="ACD_sHsps-like"/>
    <property type="match status" value="1"/>
</dbReference>
<comment type="caution">
    <text evidence="5">The sequence shown here is derived from an EMBL/GenBank/DDBJ whole genome shotgun (WGS) entry which is preliminary data.</text>
</comment>
<evidence type="ECO:0000256" key="3">
    <source>
        <dbReference type="RuleBase" id="RU003616"/>
    </source>
</evidence>
<dbReference type="GO" id="GO:0009408">
    <property type="term" value="P:response to heat"/>
    <property type="evidence" value="ECO:0007669"/>
    <property type="project" value="InterPro"/>
</dbReference>
<keyword evidence="1" id="KW-0346">Stress response</keyword>
<evidence type="ECO:0000313" key="6">
    <source>
        <dbReference type="Proteomes" id="UP000599523"/>
    </source>
</evidence>
<dbReference type="PANTHER" id="PTHR46733">
    <property type="entry name" value="26.5 KDA HEAT SHOCK PROTEIN, MITOCHONDRIAL"/>
    <property type="match status" value="1"/>
</dbReference>
<dbReference type="InterPro" id="IPR008978">
    <property type="entry name" value="HSP20-like_chaperone"/>
</dbReference>
<feature type="domain" description="SHSP" evidence="4">
    <location>
        <begin position="52"/>
        <end position="164"/>
    </location>
</feature>
<reference evidence="5" key="1">
    <citation type="submission" date="2019-12" db="EMBL/GenBank/DDBJ databases">
        <title>Comparative genomics gives insights into the taxonomy of the Azoarcus-Aromatoleum group and reveals separate origins of nif in the plant-associated Azoarcus and non-plant-associated Aromatoleum sub-groups.</title>
        <authorList>
            <person name="Lafos M."/>
            <person name="Maluk M."/>
            <person name="Batista M."/>
            <person name="Junghare M."/>
            <person name="Carmona M."/>
            <person name="Faoro H."/>
            <person name="Cruz L.M."/>
            <person name="Battistoni F."/>
            <person name="De Souza E."/>
            <person name="Pedrosa F."/>
            <person name="Chen W.-M."/>
            <person name="Poole P.S."/>
            <person name="Dixon R.A."/>
            <person name="James E.K."/>
        </authorList>
    </citation>
    <scope>NUCLEOTIDE SEQUENCE</scope>
    <source>
        <strain evidence="5">NSC3</strain>
    </source>
</reference>
<accession>A0A972F9M3</accession>
<dbReference type="PANTHER" id="PTHR46733:SF3">
    <property type="entry name" value="26.5 KDA HEAT SHOCK PROTEIN, MITOCHONDRIAL"/>
    <property type="match status" value="1"/>
</dbReference>
<protein>
    <submittedName>
        <fullName evidence="5">Hsp20 family protein</fullName>
    </submittedName>
</protein>
<dbReference type="Proteomes" id="UP000599523">
    <property type="component" value="Unassembled WGS sequence"/>
</dbReference>
<keyword evidence="6" id="KW-1185">Reference proteome</keyword>
<evidence type="ECO:0000256" key="1">
    <source>
        <dbReference type="ARBA" id="ARBA00023016"/>
    </source>
</evidence>
<gene>
    <name evidence="5" type="ORF">GPA21_18115</name>
</gene>
<comment type="similarity">
    <text evidence="2 3">Belongs to the small heat shock protein (HSP20) family.</text>
</comment>
<evidence type="ECO:0000313" key="5">
    <source>
        <dbReference type="EMBL" id="NMG04871.1"/>
    </source>
</evidence>